<dbReference type="Pfam" id="PF12781">
    <property type="entry name" value="AAA_9"/>
    <property type="match status" value="1"/>
</dbReference>
<dbReference type="GO" id="GO:0030286">
    <property type="term" value="C:dynein complex"/>
    <property type="evidence" value="ECO:0007669"/>
    <property type="project" value="InterPro"/>
</dbReference>
<sequence length="106" mass="11896">GLPYTPPLSPLRYLDIIAQAVSEGQTLIGDKEVEYNQQFRLILHTRSFNPHYKPEVQAQCTLINFLVTREGLEDQLLAAVVARERPDLEALKVQGLEGLVRGVGRL</sequence>
<evidence type="ECO:0000313" key="2">
    <source>
        <dbReference type="Proteomes" id="UP000694382"/>
    </source>
</evidence>
<organism evidence="1 2">
    <name type="scientific">Geospiza parvula</name>
    <name type="common">Small tree-finch</name>
    <name type="synonym">Camarhynchus parvulus</name>
    <dbReference type="NCBI Taxonomy" id="87175"/>
    <lineage>
        <taxon>Eukaryota</taxon>
        <taxon>Metazoa</taxon>
        <taxon>Chordata</taxon>
        <taxon>Craniata</taxon>
        <taxon>Vertebrata</taxon>
        <taxon>Euteleostomi</taxon>
        <taxon>Archelosauria</taxon>
        <taxon>Archosauria</taxon>
        <taxon>Dinosauria</taxon>
        <taxon>Saurischia</taxon>
        <taxon>Theropoda</taxon>
        <taxon>Coelurosauria</taxon>
        <taxon>Aves</taxon>
        <taxon>Neognathae</taxon>
        <taxon>Neoaves</taxon>
        <taxon>Telluraves</taxon>
        <taxon>Australaves</taxon>
        <taxon>Passeriformes</taxon>
        <taxon>Thraupidae</taxon>
        <taxon>Camarhynchus</taxon>
    </lineage>
</organism>
<dbReference type="GO" id="GO:0007018">
    <property type="term" value="P:microtubule-based movement"/>
    <property type="evidence" value="ECO:0007669"/>
    <property type="project" value="InterPro"/>
</dbReference>
<dbReference type="PANTHER" id="PTHR22878">
    <property type="entry name" value="DYNEIN HEAVY CHAIN 6, AXONEMAL-LIKE-RELATED"/>
    <property type="match status" value="1"/>
</dbReference>
<dbReference type="InterPro" id="IPR027417">
    <property type="entry name" value="P-loop_NTPase"/>
</dbReference>
<dbReference type="GO" id="GO:0051959">
    <property type="term" value="F:dynein light intermediate chain binding"/>
    <property type="evidence" value="ECO:0007669"/>
    <property type="project" value="InterPro"/>
</dbReference>
<dbReference type="PANTHER" id="PTHR22878:SF63">
    <property type="entry name" value="DYNEIN AXONEMAL HEAVY CHAIN 10"/>
    <property type="match status" value="1"/>
</dbReference>
<accession>A0A8C3MGJ7</accession>
<protein>
    <submittedName>
        <fullName evidence="1">Uncharacterized protein</fullName>
    </submittedName>
</protein>
<reference evidence="1" key="1">
    <citation type="submission" date="2020-02" db="EMBL/GenBank/DDBJ databases">
        <authorList>
            <person name="Enbody D E."/>
            <person name="Pettersson E M."/>
        </authorList>
    </citation>
    <scope>NUCLEOTIDE SEQUENCE [LARGE SCALE GENOMIC DNA]</scope>
</reference>
<dbReference type="GO" id="GO:0045505">
    <property type="term" value="F:dynein intermediate chain binding"/>
    <property type="evidence" value="ECO:0007669"/>
    <property type="project" value="InterPro"/>
</dbReference>
<reference evidence="1" key="3">
    <citation type="submission" date="2025-09" db="UniProtKB">
        <authorList>
            <consortium name="Ensembl"/>
        </authorList>
    </citation>
    <scope>IDENTIFICATION</scope>
</reference>
<keyword evidence="2" id="KW-1185">Reference proteome</keyword>
<dbReference type="AlphaFoldDB" id="A0A8C3MGJ7"/>
<dbReference type="Gene3D" id="3.40.50.300">
    <property type="entry name" value="P-loop containing nucleotide triphosphate hydrolases"/>
    <property type="match status" value="1"/>
</dbReference>
<dbReference type="Proteomes" id="UP000694382">
    <property type="component" value="Chromosome 18"/>
</dbReference>
<dbReference type="Ensembl" id="ENSCPVT00000005961.2">
    <property type="protein sequence ID" value="ENSCPVP00000005738.1"/>
    <property type="gene ID" value="ENSCPVG00000004231.2"/>
</dbReference>
<evidence type="ECO:0000313" key="1">
    <source>
        <dbReference type="Ensembl" id="ENSCPVP00000005738.1"/>
    </source>
</evidence>
<name>A0A8C3MGJ7_GEOPR</name>
<dbReference type="InterPro" id="IPR026983">
    <property type="entry name" value="DHC"/>
</dbReference>
<reference evidence="1" key="2">
    <citation type="submission" date="2025-08" db="UniProtKB">
        <authorList>
            <consortium name="Ensembl"/>
        </authorList>
    </citation>
    <scope>IDENTIFICATION</scope>
</reference>
<proteinExistence type="predicted"/>
<dbReference type="InterPro" id="IPR035706">
    <property type="entry name" value="AAA_9"/>
</dbReference>